<sequence length="320" mass="36012">MARLPKIGSIVGLSERKGQNDMQGTQIRWFAHLYLRLLTVRHLAASKKIVSFNRPSSLSTAGSVQPWLSMAMTIVPTATVSRPSVRPNSPAYSGTDSWGFRPYLQTARGVNVGMSGHGAQSPAICRRIGLFSGWFKWPMKCSIIVHRCIRQNACYNLPRLPNSGSASSLPQGQPIFARYTALLCKYRGFKFGLKYKFLSLWYLTEHFSYLTKEANGRLHICLDTNTRIAHFQLEPRLNVPERPKLRHLGATRKVALASEAEGYAHEALLADHPQTPKILLCRKAIKVIVINKNFEFLSRAWQGVMAGLLDPSYCRNYHRG</sequence>
<name>L7ITY2_PYRO1</name>
<dbReference type="EMBL" id="JH795126">
    <property type="protein sequence ID" value="ELQ58760.1"/>
    <property type="molecule type" value="Genomic_DNA"/>
</dbReference>
<dbReference type="AlphaFoldDB" id="L7ITY2"/>
<protein>
    <submittedName>
        <fullName evidence="1">Uncharacterized protein</fullName>
    </submittedName>
</protein>
<organism>
    <name type="scientific">Pyricularia oryzae (strain P131)</name>
    <name type="common">Rice blast fungus</name>
    <name type="synonym">Magnaporthe oryzae</name>
    <dbReference type="NCBI Taxonomy" id="1143193"/>
    <lineage>
        <taxon>Eukaryota</taxon>
        <taxon>Fungi</taxon>
        <taxon>Dikarya</taxon>
        <taxon>Ascomycota</taxon>
        <taxon>Pezizomycotina</taxon>
        <taxon>Sordariomycetes</taxon>
        <taxon>Sordariomycetidae</taxon>
        <taxon>Magnaporthales</taxon>
        <taxon>Pyriculariaceae</taxon>
        <taxon>Pyricularia</taxon>
    </lineage>
</organism>
<gene>
    <name evidence="1" type="ORF">OOW_P131scaffold01535g8</name>
</gene>
<reference evidence="1" key="1">
    <citation type="journal article" date="2012" name="PLoS Genet.">
        <title>Comparative analysis of the genomes of two field isolates of the rice blast fungus Magnaporthe oryzae.</title>
        <authorList>
            <person name="Xue M."/>
            <person name="Yang J."/>
            <person name="Li Z."/>
            <person name="Hu S."/>
            <person name="Yao N."/>
            <person name="Dean R.A."/>
            <person name="Zhao W."/>
            <person name="Shen M."/>
            <person name="Zhang H."/>
            <person name="Li C."/>
            <person name="Liu L."/>
            <person name="Cao L."/>
            <person name="Xu X."/>
            <person name="Xing Y."/>
            <person name="Hsiang T."/>
            <person name="Zhang Z."/>
            <person name="Xu J.R."/>
            <person name="Peng Y.L."/>
        </authorList>
    </citation>
    <scope>NUCLEOTIDE SEQUENCE [LARGE SCALE GENOMIC DNA]</scope>
    <source>
        <strain evidence="1">P131</strain>
    </source>
</reference>
<accession>L7ITY2</accession>
<evidence type="ECO:0000313" key="1">
    <source>
        <dbReference type="EMBL" id="ELQ58760.1"/>
    </source>
</evidence>
<proteinExistence type="predicted"/>